<protein>
    <submittedName>
        <fullName evidence="4">CsbD family protein</fullName>
    </submittedName>
</protein>
<dbReference type="RefSeq" id="WP_192039719.1">
    <property type="nucleotide sequence ID" value="NZ_JACYWE010000007.1"/>
</dbReference>
<feature type="region of interest" description="Disordered" evidence="2">
    <location>
        <begin position="1"/>
        <end position="65"/>
    </location>
</feature>
<feature type="domain" description="CsbD-like" evidence="3">
    <location>
        <begin position="6"/>
        <end position="58"/>
    </location>
</feature>
<feature type="compositionally biased region" description="Basic and acidic residues" evidence="2">
    <location>
        <begin position="47"/>
        <end position="65"/>
    </location>
</feature>
<gene>
    <name evidence="4" type="ORF">HT102_12340</name>
</gene>
<dbReference type="Pfam" id="PF05532">
    <property type="entry name" value="CsbD"/>
    <property type="match status" value="1"/>
</dbReference>
<dbReference type="Proteomes" id="UP000642993">
    <property type="component" value="Unassembled WGS sequence"/>
</dbReference>
<dbReference type="SUPFAM" id="SSF69047">
    <property type="entry name" value="Hypothetical protein YjbJ"/>
    <property type="match status" value="1"/>
</dbReference>
<evidence type="ECO:0000313" key="4">
    <source>
        <dbReference type="EMBL" id="MBD8507273.1"/>
    </source>
</evidence>
<organism evidence="4 5">
    <name type="scientific">Lolliginicoccus lacisalsi</name>
    <dbReference type="NCBI Taxonomy" id="2742202"/>
    <lineage>
        <taxon>Bacteria</taxon>
        <taxon>Bacillati</taxon>
        <taxon>Actinomycetota</taxon>
        <taxon>Actinomycetes</taxon>
        <taxon>Mycobacteriales</taxon>
        <taxon>Hoyosellaceae</taxon>
        <taxon>Lolliginicoccus</taxon>
    </lineage>
</organism>
<comment type="similarity">
    <text evidence="1">Belongs to the UPF0337 (CsbD) family.</text>
</comment>
<sequence>MAKFMDKLRHKAQEVKGEGKRATGRATNNPRTEREGVADKAAGQAKQAKDHLSDAAEKGKRTFRE</sequence>
<dbReference type="InterPro" id="IPR036629">
    <property type="entry name" value="YjbJ_sf"/>
</dbReference>
<feature type="compositionally biased region" description="Basic and acidic residues" evidence="2">
    <location>
        <begin position="1"/>
        <end position="21"/>
    </location>
</feature>
<name>A0A927PLV8_9ACTN</name>
<proteinExistence type="inferred from homology"/>
<evidence type="ECO:0000256" key="1">
    <source>
        <dbReference type="ARBA" id="ARBA00009129"/>
    </source>
</evidence>
<reference evidence="4" key="1">
    <citation type="submission" date="2020-09" db="EMBL/GenBank/DDBJ databases">
        <title>Hoyosella lacisalsi sp. nov., a halotolerant actinobacterium isolated from soil of Lake Gudzhirganskoe.</title>
        <authorList>
            <person name="Yang Q."/>
            <person name="Guo P.Y."/>
            <person name="Liu S.W."/>
            <person name="Li F.N."/>
            <person name="Sun C.H."/>
        </authorList>
    </citation>
    <scope>NUCLEOTIDE SEQUENCE</scope>
    <source>
        <strain evidence="4">G463</strain>
    </source>
</reference>
<accession>A0A927PLV8</accession>
<keyword evidence="5" id="KW-1185">Reference proteome</keyword>
<dbReference type="EMBL" id="JACYWE010000007">
    <property type="protein sequence ID" value="MBD8507273.1"/>
    <property type="molecule type" value="Genomic_DNA"/>
</dbReference>
<evidence type="ECO:0000256" key="2">
    <source>
        <dbReference type="SAM" id="MobiDB-lite"/>
    </source>
</evidence>
<evidence type="ECO:0000313" key="5">
    <source>
        <dbReference type="Proteomes" id="UP000642993"/>
    </source>
</evidence>
<evidence type="ECO:0000259" key="3">
    <source>
        <dbReference type="Pfam" id="PF05532"/>
    </source>
</evidence>
<comment type="caution">
    <text evidence="4">The sequence shown here is derived from an EMBL/GenBank/DDBJ whole genome shotgun (WGS) entry which is preliminary data.</text>
</comment>
<dbReference type="InterPro" id="IPR008462">
    <property type="entry name" value="CsbD"/>
</dbReference>
<dbReference type="AlphaFoldDB" id="A0A927PLV8"/>